<name>A0A2S9XID9_9BACT</name>
<dbReference type="InterPro" id="IPR000719">
    <property type="entry name" value="Prot_kinase_dom"/>
</dbReference>
<evidence type="ECO:0000259" key="8">
    <source>
        <dbReference type="PROSITE" id="PS50110"/>
    </source>
</evidence>
<comment type="caution">
    <text evidence="9">The sequence shown here is derived from an EMBL/GenBank/DDBJ whole genome shotgun (WGS) entry which is preliminary data.</text>
</comment>
<keyword evidence="1 9" id="KW-0808">Transferase</keyword>
<evidence type="ECO:0000313" key="10">
    <source>
        <dbReference type="Proteomes" id="UP000237968"/>
    </source>
</evidence>
<evidence type="ECO:0000259" key="7">
    <source>
        <dbReference type="PROSITE" id="PS50011"/>
    </source>
</evidence>
<feature type="modified residue" description="4-aspartylphosphate" evidence="5">
    <location>
        <position position="387"/>
    </location>
</feature>
<evidence type="ECO:0000256" key="3">
    <source>
        <dbReference type="ARBA" id="ARBA00022777"/>
    </source>
</evidence>
<protein>
    <submittedName>
        <fullName evidence="9">Serine/threonine-protein kinase PrkC</fullName>
        <ecNumber evidence="9">2.7.11.1</ecNumber>
    </submittedName>
</protein>
<keyword evidence="10" id="KW-1185">Reference proteome</keyword>
<dbReference type="PANTHER" id="PTHR43289">
    <property type="entry name" value="MITOGEN-ACTIVATED PROTEIN KINASE KINASE KINASE 20-RELATED"/>
    <property type="match status" value="1"/>
</dbReference>
<organism evidence="9 10">
    <name type="scientific">Enhygromyxa salina</name>
    <dbReference type="NCBI Taxonomy" id="215803"/>
    <lineage>
        <taxon>Bacteria</taxon>
        <taxon>Pseudomonadati</taxon>
        <taxon>Myxococcota</taxon>
        <taxon>Polyangia</taxon>
        <taxon>Nannocystales</taxon>
        <taxon>Nannocystaceae</taxon>
        <taxon>Enhygromyxa</taxon>
    </lineage>
</organism>
<dbReference type="PANTHER" id="PTHR43289:SF6">
    <property type="entry name" value="SERINE_THREONINE-PROTEIN KINASE NEKL-3"/>
    <property type="match status" value="1"/>
</dbReference>
<dbReference type="Gene3D" id="1.10.510.10">
    <property type="entry name" value="Transferase(Phosphotransferase) domain 1"/>
    <property type="match status" value="1"/>
</dbReference>
<dbReference type="PROSITE" id="PS50011">
    <property type="entry name" value="PROTEIN_KINASE_DOM"/>
    <property type="match status" value="1"/>
</dbReference>
<evidence type="ECO:0000256" key="2">
    <source>
        <dbReference type="ARBA" id="ARBA00022741"/>
    </source>
</evidence>
<dbReference type="AlphaFoldDB" id="A0A2S9XID9"/>
<dbReference type="InterPro" id="IPR017441">
    <property type="entry name" value="Protein_kinase_ATP_BS"/>
</dbReference>
<proteinExistence type="predicted"/>
<accession>A0A2S9XID9</accession>
<dbReference type="Gene3D" id="3.30.200.20">
    <property type="entry name" value="Phosphorylase Kinase, domain 1"/>
    <property type="match status" value="1"/>
</dbReference>
<evidence type="ECO:0000313" key="9">
    <source>
        <dbReference type="EMBL" id="PRP92648.1"/>
    </source>
</evidence>
<feature type="binding site" evidence="6">
    <location>
        <position position="89"/>
    </location>
    <ligand>
        <name>ATP</name>
        <dbReference type="ChEBI" id="CHEBI:30616"/>
    </ligand>
</feature>
<dbReference type="PROSITE" id="PS00107">
    <property type="entry name" value="PROTEIN_KINASE_ATP"/>
    <property type="match status" value="1"/>
</dbReference>
<sequence>MGEGVDESEAELGFDSSCEAPEQVAREVTKPVSIDEVLTRTGDLTHCSWIPTGTLIQGCYRVLGQLGEGGMGLVLHGVDEKLEREVAIKFIHPKHVATRDLRDLFVKEARATARARHPNLVEIHAFGEYQGSPYFVMEYIKGTRLDAWVADHPCGRVSLDEALGVLDQLCRGVAALHAAGAVHRDLKPGNILIGPGFRVILTDMGLAANLSERAKGSEALAGTPAYIAPEVATQERVPSRYAHSADVYALGVIAYELLTGRLPFQAKNATALMEAHAYQTAPVPSEVAPELPVVFDVVLKRALAKNPAQRIESADALRKALAIARESLLKPCEPMRILIADDDPSCLRWTAKFVNTSFPNVTLDLVPDGAAALEHALRNPPAIAIIDLNMPGLNGVQLTAALKANECTREVPIVVVTGVGGATDWRILHQLGASGFLVKPVDPEALNAIVRRLIGH</sequence>
<dbReference type="CDD" id="cd14014">
    <property type="entry name" value="STKc_PknB_like"/>
    <property type="match status" value="1"/>
</dbReference>
<dbReference type="PROSITE" id="PS50110">
    <property type="entry name" value="RESPONSE_REGULATORY"/>
    <property type="match status" value="1"/>
</dbReference>
<feature type="domain" description="Response regulatory" evidence="8">
    <location>
        <begin position="336"/>
        <end position="454"/>
    </location>
</feature>
<dbReference type="GO" id="GO:0000160">
    <property type="term" value="P:phosphorelay signal transduction system"/>
    <property type="evidence" value="ECO:0007669"/>
    <property type="project" value="InterPro"/>
</dbReference>
<dbReference type="Gene3D" id="3.40.50.2300">
    <property type="match status" value="1"/>
</dbReference>
<dbReference type="EMBL" id="PVNK01000207">
    <property type="protein sequence ID" value="PRP92648.1"/>
    <property type="molecule type" value="Genomic_DNA"/>
</dbReference>
<keyword evidence="5" id="KW-0597">Phosphoprotein</keyword>
<keyword evidence="3 9" id="KW-0418">Kinase</keyword>
<keyword evidence="4 6" id="KW-0067">ATP-binding</keyword>
<dbReference type="InterPro" id="IPR011006">
    <property type="entry name" value="CheY-like_superfamily"/>
</dbReference>
<dbReference type="GO" id="GO:0005524">
    <property type="term" value="F:ATP binding"/>
    <property type="evidence" value="ECO:0007669"/>
    <property type="project" value="UniProtKB-UniRule"/>
</dbReference>
<dbReference type="Pfam" id="PF00072">
    <property type="entry name" value="Response_reg"/>
    <property type="match status" value="1"/>
</dbReference>
<dbReference type="SMART" id="SM00220">
    <property type="entry name" value="S_TKc"/>
    <property type="match status" value="1"/>
</dbReference>
<evidence type="ECO:0000256" key="4">
    <source>
        <dbReference type="ARBA" id="ARBA00022840"/>
    </source>
</evidence>
<reference evidence="9 10" key="1">
    <citation type="submission" date="2018-03" db="EMBL/GenBank/DDBJ databases">
        <title>Draft Genome Sequences of the Obligatory Marine Myxobacteria Enhygromyxa salina SWB005.</title>
        <authorList>
            <person name="Poehlein A."/>
            <person name="Moghaddam J.A."/>
            <person name="Harms H."/>
            <person name="Alanjari M."/>
            <person name="Koenig G.M."/>
            <person name="Daniel R."/>
            <person name="Schaeberle T.F."/>
        </authorList>
    </citation>
    <scope>NUCLEOTIDE SEQUENCE [LARGE SCALE GENOMIC DNA]</scope>
    <source>
        <strain evidence="9 10">SWB005</strain>
    </source>
</reference>
<feature type="domain" description="Protein kinase" evidence="7">
    <location>
        <begin position="60"/>
        <end position="329"/>
    </location>
</feature>
<keyword evidence="2 6" id="KW-0547">Nucleotide-binding</keyword>
<evidence type="ECO:0000256" key="6">
    <source>
        <dbReference type="PROSITE-ProRule" id="PRU10141"/>
    </source>
</evidence>
<dbReference type="Pfam" id="PF00069">
    <property type="entry name" value="Pkinase"/>
    <property type="match status" value="1"/>
</dbReference>
<dbReference type="SUPFAM" id="SSF56112">
    <property type="entry name" value="Protein kinase-like (PK-like)"/>
    <property type="match status" value="1"/>
</dbReference>
<gene>
    <name evidence="9" type="primary">prkC_32</name>
    <name evidence="9" type="ORF">ENSA5_48300</name>
</gene>
<dbReference type="SUPFAM" id="SSF52172">
    <property type="entry name" value="CheY-like"/>
    <property type="match status" value="1"/>
</dbReference>
<dbReference type="InterPro" id="IPR001789">
    <property type="entry name" value="Sig_transdc_resp-reg_receiver"/>
</dbReference>
<dbReference type="InterPro" id="IPR011009">
    <property type="entry name" value="Kinase-like_dom_sf"/>
</dbReference>
<dbReference type="GO" id="GO:0004674">
    <property type="term" value="F:protein serine/threonine kinase activity"/>
    <property type="evidence" value="ECO:0007669"/>
    <property type="project" value="UniProtKB-EC"/>
</dbReference>
<dbReference type="EC" id="2.7.11.1" evidence="9"/>
<evidence type="ECO:0000256" key="1">
    <source>
        <dbReference type="ARBA" id="ARBA00022679"/>
    </source>
</evidence>
<evidence type="ECO:0000256" key="5">
    <source>
        <dbReference type="PROSITE-ProRule" id="PRU00169"/>
    </source>
</evidence>
<dbReference type="SMART" id="SM00448">
    <property type="entry name" value="REC"/>
    <property type="match status" value="1"/>
</dbReference>
<dbReference type="Proteomes" id="UP000237968">
    <property type="component" value="Unassembled WGS sequence"/>
</dbReference>